<proteinExistence type="predicted"/>
<sequence length="341" mass="37710">MAFETQAASSPNDLLDKVRLFLVANGWTQNGWAAVGSGYRLHIQKGNQYVNLRSATNEQPLDSNTAGYGIAAYGSDGYDGGLAWSAQPGASSIVPSPYTVVGVGFNIKSTGVLAYYIFANGDYCHLITKITNPYGGELKYTYLSFGKLNCFEPDMDKGYYLLGQRSSAYMCYRINEGYTTFYYHDYLPGGGGTGQDGPLFLRVNQPNLVVPVQGWCSRGTVWPYGKENNLHKRVVICNVGEPSLGTEIDHLRNTTTNFYRSMKNTFNSLSVTFPMTIYLYDAIDASGGWIPIGTIPGMFYTRVDSFTPGDRYTFGGLNYRPFPWSRIDIANNFIDGCTCVE</sequence>
<accession>A0A6M3L521</accession>
<dbReference type="AlphaFoldDB" id="A0A6M3L521"/>
<name>A0A6M3L521_9ZZZZ</name>
<protein>
    <submittedName>
        <fullName evidence="1">Putative structural protein</fullName>
    </submittedName>
</protein>
<organism evidence="1">
    <name type="scientific">viral metagenome</name>
    <dbReference type="NCBI Taxonomy" id="1070528"/>
    <lineage>
        <taxon>unclassified sequences</taxon>
        <taxon>metagenomes</taxon>
        <taxon>organismal metagenomes</taxon>
    </lineage>
</organism>
<gene>
    <name evidence="1" type="ORF">MM415B02770_0005</name>
</gene>
<dbReference type="EMBL" id="MT142775">
    <property type="protein sequence ID" value="QJA88395.1"/>
    <property type="molecule type" value="Genomic_DNA"/>
</dbReference>
<evidence type="ECO:0000313" key="1">
    <source>
        <dbReference type="EMBL" id="QJA88395.1"/>
    </source>
</evidence>
<reference evidence="1" key="1">
    <citation type="submission" date="2020-03" db="EMBL/GenBank/DDBJ databases">
        <title>The deep terrestrial virosphere.</title>
        <authorList>
            <person name="Holmfeldt K."/>
            <person name="Nilsson E."/>
            <person name="Simone D."/>
            <person name="Lopez-Fernandez M."/>
            <person name="Wu X."/>
            <person name="de Brujin I."/>
            <person name="Lundin D."/>
            <person name="Andersson A."/>
            <person name="Bertilsson S."/>
            <person name="Dopson M."/>
        </authorList>
    </citation>
    <scope>NUCLEOTIDE SEQUENCE</scope>
    <source>
        <strain evidence="1">MM415B02770</strain>
    </source>
</reference>